<feature type="region of interest" description="Disordered" evidence="1">
    <location>
        <begin position="22"/>
        <end position="58"/>
    </location>
</feature>
<dbReference type="EMBL" id="LNQE01001561">
    <property type="protein sequence ID" value="KUG15349.1"/>
    <property type="molecule type" value="Genomic_DNA"/>
</dbReference>
<proteinExistence type="predicted"/>
<evidence type="ECO:0000256" key="1">
    <source>
        <dbReference type="SAM" id="MobiDB-lite"/>
    </source>
</evidence>
<organism evidence="2">
    <name type="scientific">hydrocarbon metagenome</name>
    <dbReference type="NCBI Taxonomy" id="938273"/>
    <lineage>
        <taxon>unclassified sequences</taxon>
        <taxon>metagenomes</taxon>
        <taxon>ecological metagenomes</taxon>
    </lineage>
</organism>
<dbReference type="AlphaFoldDB" id="A0A0W8F3B6"/>
<accession>A0A0W8F3B6</accession>
<comment type="caution">
    <text evidence="2">The sequence shown here is derived from an EMBL/GenBank/DDBJ whole genome shotgun (WGS) entry which is preliminary data.</text>
</comment>
<name>A0A0W8F3B6_9ZZZZ</name>
<evidence type="ECO:0000313" key="2">
    <source>
        <dbReference type="EMBL" id="KUG15349.1"/>
    </source>
</evidence>
<gene>
    <name evidence="2" type="ORF">ASZ90_014986</name>
</gene>
<feature type="compositionally biased region" description="Basic residues" evidence="1">
    <location>
        <begin position="44"/>
        <end position="58"/>
    </location>
</feature>
<reference evidence="2" key="1">
    <citation type="journal article" date="2015" name="Proc. Natl. Acad. Sci. U.S.A.">
        <title>Networks of energetic and metabolic interactions define dynamics in microbial communities.</title>
        <authorList>
            <person name="Embree M."/>
            <person name="Liu J.K."/>
            <person name="Al-Bassam M.M."/>
            <person name="Zengler K."/>
        </authorList>
    </citation>
    <scope>NUCLEOTIDE SEQUENCE</scope>
</reference>
<protein>
    <submittedName>
        <fullName evidence="2">Uncharacterized protein</fullName>
    </submittedName>
</protein>
<sequence length="58" mass="6556">MMECWKAGTTEVVVTFPHAGITKRPDQDRTAAGTPAPGGFLHERRFRSRHHQTLPKGW</sequence>